<evidence type="ECO:0000313" key="3">
    <source>
        <dbReference type="Proteomes" id="UP000198584"/>
    </source>
</evidence>
<reference evidence="3" key="1">
    <citation type="submission" date="2016-10" db="EMBL/GenBank/DDBJ databases">
        <authorList>
            <person name="Varghese N."/>
            <person name="Submissions S."/>
        </authorList>
    </citation>
    <scope>NUCLEOTIDE SEQUENCE [LARGE SCALE GENOMIC DNA]</scope>
    <source>
        <strain evidence="3">CCM7597</strain>
    </source>
</reference>
<keyword evidence="1" id="KW-0812">Transmembrane</keyword>
<feature type="transmembrane region" description="Helical" evidence="1">
    <location>
        <begin position="446"/>
        <end position="467"/>
    </location>
</feature>
<keyword evidence="3" id="KW-1185">Reference proteome</keyword>
<feature type="transmembrane region" description="Helical" evidence="1">
    <location>
        <begin position="175"/>
        <end position="199"/>
    </location>
</feature>
<feature type="transmembrane region" description="Helical" evidence="1">
    <location>
        <begin position="134"/>
        <end position="154"/>
    </location>
</feature>
<organism evidence="2 3">
    <name type="scientific">Thalassobacillus cyri</name>
    <dbReference type="NCBI Taxonomy" id="571932"/>
    <lineage>
        <taxon>Bacteria</taxon>
        <taxon>Bacillati</taxon>
        <taxon>Bacillota</taxon>
        <taxon>Bacilli</taxon>
        <taxon>Bacillales</taxon>
        <taxon>Bacillaceae</taxon>
        <taxon>Thalassobacillus</taxon>
    </lineage>
</organism>
<proteinExistence type="predicted"/>
<dbReference type="EMBL" id="FNQR01000004">
    <property type="protein sequence ID" value="SEA34868.1"/>
    <property type="molecule type" value="Genomic_DNA"/>
</dbReference>
<accession>A0A1H4AGG0</accession>
<feature type="transmembrane region" description="Helical" evidence="1">
    <location>
        <begin position="365"/>
        <end position="395"/>
    </location>
</feature>
<feature type="transmembrane region" description="Helical" evidence="1">
    <location>
        <begin position="285"/>
        <end position="305"/>
    </location>
</feature>
<evidence type="ECO:0000256" key="1">
    <source>
        <dbReference type="SAM" id="Phobius"/>
    </source>
</evidence>
<keyword evidence="1" id="KW-1133">Transmembrane helix</keyword>
<feature type="transmembrane region" description="Helical" evidence="1">
    <location>
        <begin position="91"/>
        <end position="111"/>
    </location>
</feature>
<feature type="transmembrane region" description="Helical" evidence="1">
    <location>
        <begin position="331"/>
        <end position="353"/>
    </location>
</feature>
<name>A0A1H4AGG0_9BACI</name>
<protein>
    <submittedName>
        <fullName evidence="2">Uncharacterized protein</fullName>
    </submittedName>
</protein>
<dbReference type="AlphaFoldDB" id="A0A1H4AGG0"/>
<feature type="transmembrane region" description="Helical" evidence="1">
    <location>
        <begin position="407"/>
        <end position="426"/>
    </location>
</feature>
<feature type="transmembrane region" description="Helical" evidence="1">
    <location>
        <begin position="60"/>
        <end position="79"/>
    </location>
</feature>
<keyword evidence="1" id="KW-0472">Membrane</keyword>
<gene>
    <name evidence="2" type="ORF">SAMN05421743_10486</name>
</gene>
<feature type="transmembrane region" description="Helical" evidence="1">
    <location>
        <begin position="205"/>
        <end position="225"/>
    </location>
</feature>
<dbReference type="Proteomes" id="UP000198584">
    <property type="component" value="Unassembled WGS sequence"/>
</dbReference>
<evidence type="ECO:0000313" key="2">
    <source>
        <dbReference type="EMBL" id="SEA34868.1"/>
    </source>
</evidence>
<feature type="transmembrane region" description="Helical" evidence="1">
    <location>
        <begin position="262"/>
        <end position="279"/>
    </location>
</feature>
<dbReference type="STRING" id="571932.SAMN05421743_10486"/>
<sequence>MAQVQAEQIANRSFGLKSNLIIGMCLFYFLNFFIQAINFDIALALLSLSVFILSLRHAKSTPRVLAGIMFVLGIFFTLSKGEGVAEISSGITMNLPLLVLVLLVPLLSIPLKVRGYFKTVRFFLENMAVDTKKIFGSISFFIFCMGPVLNLGSIRVLHETIKDIKLSSVLLAKSYLVGFSTVILWSPYFASVALVLYYLEVPFANYVPLGLTMAVIQMIIGNLLFRFYSRAKGTEQGKQEEAAITELKEVNSRQNSIHKKKLWSLIGIITLLMGSIFLLEYITKWPMMLLVSAVSVGYPLLWSLVTRQWKSVEKHFIEFKDRSLPRMNNEVVLFISAGLFGKALQGTIIAAFIRKFLNHIASMSFLLFILAVMGIIVSLCFIGIHQIVVVTALVTQMDASFIGTTPEVLALLIMISWSMAAVLSPVNPLNLLVSGSVKHSGMDVGFKWNGIYLLSMFVIGTIFVYAVH</sequence>
<feature type="transmembrane region" description="Helical" evidence="1">
    <location>
        <begin position="21"/>
        <end position="54"/>
    </location>
</feature>